<accession>A0A0E9T5G6</accession>
<sequence length="35" mass="4281">MTGQSLSYRPLMFTKWLQVVLRRRKENCYFSQSIL</sequence>
<organism evidence="1">
    <name type="scientific">Anguilla anguilla</name>
    <name type="common">European freshwater eel</name>
    <name type="synonym">Muraena anguilla</name>
    <dbReference type="NCBI Taxonomy" id="7936"/>
    <lineage>
        <taxon>Eukaryota</taxon>
        <taxon>Metazoa</taxon>
        <taxon>Chordata</taxon>
        <taxon>Craniata</taxon>
        <taxon>Vertebrata</taxon>
        <taxon>Euteleostomi</taxon>
        <taxon>Actinopterygii</taxon>
        <taxon>Neopterygii</taxon>
        <taxon>Teleostei</taxon>
        <taxon>Anguilliformes</taxon>
        <taxon>Anguillidae</taxon>
        <taxon>Anguilla</taxon>
    </lineage>
</organism>
<protein>
    <submittedName>
        <fullName evidence="1">Uncharacterized protein</fullName>
    </submittedName>
</protein>
<name>A0A0E9T5G6_ANGAN</name>
<dbReference type="AlphaFoldDB" id="A0A0E9T5G6"/>
<reference evidence="1" key="1">
    <citation type="submission" date="2014-11" db="EMBL/GenBank/DDBJ databases">
        <authorList>
            <person name="Amaro Gonzalez C."/>
        </authorList>
    </citation>
    <scope>NUCLEOTIDE SEQUENCE</scope>
</reference>
<reference evidence="1" key="2">
    <citation type="journal article" date="2015" name="Fish Shellfish Immunol.">
        <title>Early steps in the European eel (Anguilla anguilla)-Vibrio vulnificus interaction in the gills: Role of the RtxA13 toxin.</title>
        <authorList>
            <person name="Callol A."/>
            <person name="Pajuelo D."/>
            <person name="Ebbesson L."/>
            <person name="Teles M."/>
            <person name="MacKenzie S."/>
            <person name="Amaro C."/>
        </authorList>
    </citation>
    <scope>NUCLEOTIDE SEQUENCE</scope>
</reference>
<proteinExistence type="predicted"/>
<dbReference type="EMBL" id="GBXM01059885">
    <property type="protein sequence ID" value="JAH48692.1"/>
    <property type="molecule type" value="Transcribed_RNA"/>
</dbReference>
<evidence type="ECO:0000313" key="1">
    <source>
        <dbReference type="EMBL" id="JAH48692.1"/>
    </source>
</evidence>